<evidence type="ECO:0000256" key="1">
    <source>
        <dbReference type="SAM" id="MobiDB-lite"/>
    </source>
</evidence>
<name>A0A5M3WDV3_9ACTN</name>
<keyword evidence="2" id="KW-0812">Transmembrane</keyword>
<organism evidence="3 4">
    <name type="scientific">Acrocarpospora macrocephala</name>
    <dbReference type="NCBI Taxonomy" id="150177"/>
    <lineage>
        <taxon>Bacteria</taxon>
        <taxon>Bacillati</taxon>
        <taxon>Actinomycetota</taxon>
        <taxon>Actinomycetes</taxon>
        <taxon>Streptosporangiales</taxon>
        <taxon>Streptosporangiaceae</taxon>
        <taxon>Acrocarpospora</taxon>
    </lineage>
</organism>
<feature type="transmembrane region" description="Helical" evidence="2">
    <location>
        <begin position="88"/>
        <end position="106"/>
    </location>
</feature>
<comment type="caution">
    <text evidence="3">The sequence shown here is derived from an EMBL/GenBank/DDBJ whole genome shotgun (WGS) entry which is preliminary data.</text>
</comment>
<sequence>MTALLVSLGPDLYWWIGSLLTDGFGGESFGWTGYGICPGFELYLANAYTMYTILDTPLFWYGGAPLLLLGFAGWYLSVRRGRDRLGRTIAGFTATLLIARCLPGPLMYAYDATSPDCAQFWDPLSFALKIDLYYLIPPILILLATRTPRRAYAQRGPVGRRVAIVLTLLGTSVITAQSTAPSKVGTSWELDCDGSGHTPQRGLTTAEAQFLCPAGAHGQGPRLLPRPRPPARPRPRHPGHRPPRRRGATAHHGVPRRTDRADHLQVTSGLAVGVQAVRPQQIPGPAPLQADLAGTVRLGYLPASCAPRFSSFSPWP</sequence>
<keyword evidence="2" id="KW-0472">Membrane</keyword>
<keyword evidence="2" id="KW-1133">Transmembrane helix</keyword>
<dbReference type="AlphaFoldDB" id="A0A5M3WDV3"/>
<proteinExistence type="predicted"/>
<gene>
    <name evidence="3" type="ORF">Amac_008420</name>
</gene>
<evidence type="ECO:0000313" key="3">
    <source>
        <dbReference type="EMBL" id="GES07247.1"/>
    </source>
</evidence>
<feature type="region of interest" description="Disordered" evidence="1">
    <location>
        <begin position="215"/>
        <end position="261"/>
    </location>
</feature>
<dbReference type="Proteomes" id="UP000331127">
    <property type="component" value="Unassembled WGS sequence"/>
</dbReference>
<evidence type="ECO:0000256" key="2">
    <source>
        <dbReference type="SAM" id="Phobius"/>
    </source>
</evidence>
<reference evidence="3 4" key="1">
    <citation type="submission" date="2019-10" db="EMBL/GenBank/DDBJ databases">
        <title>Whole genome shotgun sequence of Acrocarpospora macrocephala NBRC 16266.</title>
        <authorList>
            <person name="Ichikawa N."/>
            <person name="Kimura A."/>
            <person name="Kitahashi Y."/>
            <person name="Komaki H."/>
            <person name="Oguchi A."/>
        </authorList>
    </citation>
    <scope>NUCLEOTIDE SEQUENCE [LARGE SCALE GENOMIC DNA]</scope>
    <source>
        <strain evidence="3 4">NBRC 16266</strain>
    </source>
</reference>
<feature type="transmembrane region" description="Helical" evidence="2">
    <location>
        <begin position="126"/>
        <end position="145"/>
    </location>
</feature>
<accession>A0A5M3WDV3</accession>
<evidence type="ECO:0000313" key="4">
    <source>
        <dbReference type="Proteomes" id="UP000331127"/>
    </source>
</evidence>
<keyword evidence="4" id="KW-1185">Reference proteome</keyword>
<dbReference type="RefSeq" id="WP_155352956.1">
    <property type="nucleotide sequence ID" value="NZ_BAAAHL010000077.1"/>
</dbReference>
<dbReference type="EMBL" id="BLAE01000005">
    <property type="protein sequence ID" value="GES07247.1"/>
    <property type="molecule type" value="Genomic_DNA"/>
</dbReference>
<feature type="transmembrane region" description="Helical" evidence="2">
    <location>
        <begin position="58"/>
        <end position="76"/>
    </location>
</feature>
<protein>
    <submittedName>
        <fullName evidence="3">Uncharacterized protein</fullName>
    </submittedName>
</protein>
<feature type="compositionally biased region" description="Basic residues" evidence="1">
    <location>
        <begin position="229"/>
        <end position="255"/>
    </location>
</feature>
<dbReference type="OrthoDB" id="4485313at2"/>